<evidence type="ECO:0000313" key="2">
    <source>
        <dbReference type="Proteomes" id="UP001231189"/>
    </source>
</evidence>
<protein>
    <submittedName>
        <fullName evidence="1">Uncharacterized protein</fullName>
    </submittedName>
</protein>
<dbReference type="PANTHER" id="PTHR48143:SF1">
    <property type="entry name" value="ZINC FINGER GRF-TYPE DOMAIN-CONTAINING PROTEIN"/>
    <property type="match status" value="1"/>
</dbReference>
<accession>A0AAD8VK03</accession>
<name>A0AAD8VK03_LOLMU</name>
<gene>
    <name evidence="1" type="ORF">QYE76_033097</name>
</gene>
<dbReference type="AlphaFoldDB" id="A0AAD8VK03"/>
<comment type="caution">
    <text evidence="1">The sequence shown here is derived from an EMBL/GenBank/DDBJ whole genome shotgun (WGS) entry which is preliminary data.</text>
</comment>
<dbReference type="EMBL" id="JAUUTY010000007">
    <property type="protein sequence ID" value="KAK1609424.1"/>
    <property type="molecule type" value="Genomic_DNA"/>
</dbReference>
<evidence type="ECO:0000313" key="1">
    <source>
        <dbReference type="EMBL" id="KAK1609424.1"/>
    </source>
</evidence>
<organism evidence="1 2">
    <name type="scientific">Lolium multiflorum</name>
    <name type="common">Italian ryegrass</name>
    <name type="synonym">Lolium perenne subsp. multiflorum</name>
    <dbReference type="NCBI Taxonomy" id="4521"/>
    <lineage>
        <taxon>Eukaryota</taxon>
        <taxon>Viridiplantae</taxon>
        <taxon>Streptophyta</taxon>
        <taxon>Embryophyta</taxon>
        <taxon>Tracheophyta</taxon>
        <taxon>Spermatophyta</taxon>
        <taxon>Magnoliopsida</taxon>
        <taxon>Liliopsida</taxon>
        <taxon>Poales</taxon>
        <taxon>Poaceae</taxon>
        <taxon>BOP clade</taxon>
        <taxon>Pooideae</taxon>
        <taxon>Poodae</taxon>
        <taxon>Poeae</taxon>
        <taxon>Poeae Chloroplast Group 2 (Poeae type)</taxon>
        <taxon>Loliodinae</taxon>
        <taxon>Loliinae</taxon>
        <taxon>Lolium</taxon>
    </lineage>
</organism>
<reference evidence="1" key="1">
    <citation type="submission" date="2023-07" db="EMBL/GenBank/DDBJ databases">
        <title>A chromosome-level genome assembly of Lolium multiflorum.</title>
        <authorList>
            <person name="Chen Y."/>
            <person name="Copetti D."/>
            <person name="Kolliker R."/>
            <person name="Studer B."/>
        </authorList>
    </citation>
    <scope>NUCLEOTIDE SEQUENCE</scope>
    <source>
        <strain evidence="1">02402/16</strain>
        <tissue evidence="1">Leaf</tissue>
    </source>
</reference>
<dbReference type="PANTHER" id="PTHR48143">
    <property type="entry name" value="ZINC FINGER GRF-TYPE DOMAIN-CONTAINING PROTEIN"/>
    <property type="match status" value="1"/>
</dbReference>
<keyword evidence="2" id="KW-1185">Reference proteome</keyword>
<dbReference type="Proteomes" id="UP001231189">
    <property type="component" value="Unassembled WGS sequence"/>
</dbReference>
<proteinExistence type="predicted"/>
<sequence>MQACPLAFEPERCWCGNLAKVKESEDFSDKFGMKFFMCPNYDHKAPARSAYPRPLSPSPLFMWYHWIDKEQSEWAKKEIEDRHRRAWADFKEEDDVEEAAAKAKAGRER</sequence>